<protein>
    <submittedName>
        <fullName evidence="2">Uncharacterized protein</fullName>
    </submittedName>
</protein>
<reference evidence="2 3" key="1">
    <citation type="submission" date="2024-05" db="EMBL/GenBank/DDBJ databases">
        <authorList>
            <person name="Wallberg A."/>
        </authorList>
    </citation>
    <scope>NUCLEOTIDE SEQUENCE [LARGE SCALE GENOMIC DNA]</scope>
</reference>
<feature type="compositionally biased region" description="Basic and acidic residues" evidence="1">
    <location>
        <begin position="29"/>
        <end position="46"/>
    </location>
</feature>
<gene>
    <name evidence="2" type="ORF">MNOR_LOCUS194</name>
</gene>
<sequence>MEPILHKKRMRIPSRKYNNDSFLTSFPNKKRETDKKQKTKKENDRKEVNTQIIVDIEDKTYINSKKAISPKYKKNEKKKNMKHDIILPENNEQLNDKKKKNTQIIADIGDNINASELLKKKECPPKKQKNKKMGYMKQNTSFSENRALYIEKNKNAQILADIDDKIYNNTKKEVPPNEMKEKKIKNVKHDISLLENSAQFNQKKKKDSQSISDIGDNTITSQLLKKKECRPKNKINEKNIYIKKNTSLSESRAQFIEKKKNELSIADIEDKTNKSPVLEQKKKQSNNKSKKGRHVNQDTSLLENNEQFILNKIHTTAANPHAAEIHTKRTKNKKNKKKKSKL</sequence>
<evidence type="ECO:0000313" key="3">
    <source>
        <dbReference type="Proteomes" id="UP001497623"/>
    </source>
</evidence>
<evidence type="ECO:0000313" key="2">
    <source>
        <dbReference type="EMBL" id="CAL4058750.1"/>
    </source>
</evidence>
<feature type="compositionally biased region" description="Polar residues" evidence="1">
    <location>
        <begin position="297"/>
        <end position="318"/>
    </location>
</feature>
<feature type="compositionally biased region" description="Basic residues" evidence="1">
    <location>
        <begin position="1"/>
        <end position="14"/>
    </location>
</feature>
<proteinExistence type="predicted"/>
<feature type="compositionally biased region" description="Basic residues" evidence="1">
    <location>
        <begin position="283"/>
        <end position="294"/>
    </location>
</feature>
<dbReference type="EMBL" id="CAXKWB010000035">
    <property type="protein sequence ID" value="CAL4058750.1"/>
    <property type="molecule type" value="Genomic_DNA"/>
</dbReference>
<organism evidence="2 3">
    <name type="scientific">Meganyctiphanes norvegica</name>
    <name type="common">Northern krill</name>
    <name type="synonym">Thysanopoda norvegica</name>
    <dbReference type="NCBI Taxonomy" id="48144"/>
    <lineage>
        <taxon>Eukaryota</taxon>
        <taxon>Metazoa</taxon>
        <taxon>Ecdysozoa</taxon>
        <taxon>Arthropoda</taxon>
        <taxon>Crustacea</taxon>
        <taxon>Multicrustacea</taxon>
        <taxon>Malacostraca</taxon>
        <taxon>Eumalacostraca</taxon>
        <taxon>Eucarida</taxon>
        <taxon>Euphausiacea</taxon>
        <taxon>Euphausiidae</taxon>
        <taxon>Meganyctiphanes</taxon>
    </lineage>
</organism>
<keyword evidence="3" id="KW-1185">Reference proteome</keyword>
<evidence type="ECO:0000256" key="1">
    <source>
        <dbReference type="SAM" id="MobiDB-lite"/>
    </source>
</evidence>
<comment type="caution">
    <text evidence="2">The sequence shown here is derived from an EMBL/GenBank/DDBJ whole genome shotgun (WGS) entry which is preliminary data.</text>
</comment>
<feature type="region of interest" description="Disordered" evidence="1">
    <location>
        <begin position="1"/>
        <end position="46"/>
    </location>
</feature>
<feature type="non-terminal residue" evidence="2">
    <location>
        <position position="342"/>
    </location>
</feature>
<dbReference type="AlphaFoldDB" id="A0AAV2PI94"/>
<accession>A0AAV2PI94</accession>
<name>A0AAV2PI94_MEGNR</name>
<dbReference type="Proteomes" id="UP001497623">
    <property type="component" value="Unassembled WGS sequence"/>
</dbReference>
<feature type="region of interest" description="Disordered" evidence="1">
    <location>
        <begin position="274"/>
        <end position="342"/>
    </location>
</feature>
<feature type="compositionally biased region" description="Basic residues" evidence="1">
    <location>
        <begin position="328"/>
        <end position="342"/>
    </location>
</feature>